<proteinExistence type="predicted"/>
<feature type="non-terminal residue" evidence="2">
    <location>
        <position position="103"/>
    </location>
</feature>
<evidence type="ECO:0000313" key="3">
    <source>
        <dbReference type="Proteomes" id="UP000838878"/>
    </source>
</evidence>
<reference evidence="2" key="1">
    <citation type="submission" date="2021-12" db="EMBL/GenBank/DDBJ databases">
        <authorList>
            <person name="Martin H S."/>
        </authorList>
    </citation>
    <scope>NUCLEOTIDE SEQUENCE</scope>
</reference>
<sequence length="103" mass="11115">MKSLVIVCVLALVGLSIAEFDPYPNGCIYVEGRCVGGCEEGTHAYATGCEVLTPEPTCENPEPKEDSDEMICDFTACYCNAPTVRDTVSNKCVPLEDCPKSQE</sequence>
<dbReference type="Gene3D" id="2.10.25.10">
    <property type="entry name" value="Laminin"/>
    <property type="match status" value="1"/>
</dbReference>
<dbReference type="OrthoDB" id="8113025at2759"/>
<keyword evidence="3" id="KW-1185">Reference proteome</keyword>
<organism evidence="2 3">
    <name type="scientific">Brenthis ino</name>
    <name type="common">lesser marbled fritillary</name>
    <dbReference type="NCBI Taxonomy" id="405034"/>
    <lineage>
        <taxon>Eukaryota</taxon>
        <taxon>Metazoa</taxon>
        <taxon>Ecdysozoa</taxon>
        <taxon>Arthropoda</taxon>
        <taxon>Hexapoda</taxon>
        <taxon>Insecta</taxon>
        <taxon>Pterygota</taxon>
        <taxon>Neoptera</taxon>
        <taxon>Endopterygota</taxon>
        <taxon>Lepidoptera</taxon>
        <taxon>Glossata</taxon>
        <taxon>Ditrysia</taxon>
        <taxon>Papilionoidea</taxon>
        <taxon>Nymphalidae</taxon>
        <taxon>Heliconiinae</taxon>
        <taxon>Argynnini</taxon>
        <taxon>Brenthis</taxon>
    </lineage>
</organism>
<keyword evidence="1" id="KW-0732">Signal</keyword>
<accession>A0A8J9YKN8</accession>
<evidence type="ECO:0000313" key="2">
    <source>
        <dbReference type="EMBL" id="CAH0731351.1"/>
    </source>
</evidence>
<feature type="chain" id="PRO_5035418626" evidence="1">
    <location>
        <begin position="19"/>
        <end position="103"/>
    </location>
</feature>
<dbReference type="AlphaFoldDB" id="A0A8J9YKN8"/>
<name>A0A8J9YKN8_9NEOP</name>
<protein>
    <submittedName>
        <fullName evidence="2">Uncharacterized protein</fullName>
    </submittedName>
</protein>
<dbReference type="EMBL" id="OV170229">
    <property type="protein sequence ID" value="CAH0731351.1"/>
    <property type="molecule type" value="Genomic_DNA"/>
</dbReference>
<evidence type="ECO:0000256" key="1">
    <source>
        <dbReference type="SAM" id="SignalP"/>
    </source>
</evidence>
<dbReference type="Proteomes" id="UP000838878">
    <property type="component" value="Chromosome 9"/>
</dbReference>
<gene>
    <name evidence="2" type="ORF">BINO364_LOCUS16232</name>
</gene>
<feature type="signal peptide" evidence="1">
    <location>
        <begin position="1"/>
        <end position="18"/>
    </location>
</feature>